<feature type="domain" description="SGNH hydrolase-type esterase" evidence="2">
    <location>
        <begin position="61"/>
        <end position="209"/>
    </location>
</feature>
<evidence type="ECO:0000313" key="4">
    <source>
        <dbReference type="EMBL" id="OPB52232.1"/>
    </source>
</evidence>
<proteinExistence type="predicted"/>
<reference evidence="4" key="2">
    <citation type="submission" date="2016-06" db="EMBL/GenBank/DDBJ databases">
        <authorList>
            <person name="Nicholson A.C."/>
        </authorList>
    </citation>
    <scope>NUCLEOTIDE SEQUENCE [LARGE SCALE GENOMIC DNA]</scope>
    <source>
        <strain evidence="4">E6809</strain>
    </source>
</reference>
<dbReference type="Gene3D" id="3.40.50.1110">
    <property type="entry name" value="SGNH hydrolase"/>
    <property type="match status" value="1"/>
</dbReference>
<dbReference type="RefSeq" id="WP_035591992.1">
    <property type="nucleotide sequence ID" value="NZ_CCAB010000170.1"/>
</dbReference>
<accession>A0A1T3D5I4</accession>
<evidence type="ECO:0000259" key="2">
    <source>
        <dbReference type="Pfam" id="PF13472"/>
    </source>
</evidence>
<dbReference type="SUPFAM" id="SSF52266">
    <property type="entry name" value="SGNH hydrolase"/>
    <property type="match status" value="1"/>
</dbReference>
<dbReference type="Pfam" id="PF13472">
    <property type="entry name" value="Lipase_GDSL_2"/>
    <property type="match status" value="1"/>
</dbReference>
<evidence type="ECO:0000313" key="3">
    <source>
        <dbReference type="EMBL" id="AQX51510.1"/>
    </source>
</evidence>
<dbReference type="InterPro" id="IPR013830">
    <property type="entry name" value="SGNH_hydro"/>
</dbReference>
<evidence type="ECO:0000313" key="5">
    <source>
        <dbReference type="Proteomes" id="UP000189738"/>
    </source>
</evidence>
<protein>
    <submittedName>
        <fullName evidence="4">G-D-S-L family lipolytic protein</fullName>
    </submittedName>
</protein>
<dbReference type="AlphaFoldDB" id="A0A1T3D5I4"/>
<organism evidence="4">
    <name type="scientific">Elizabethkingia anophelis</name>
    <dbReference type="NCBI Taxonomy" id="1117645"/>
    <lineage>
        <taxon>Bacteria</taxon>
        <taxon>Pseudomonadati</taxon>
        <taxon>Bacteroidota</taxon>
        <taxon>Flavobacteriia</taxon>
        <taxon>Flavobacteriales</taxon>
        <taxon>Weeksellaceae</taxon>
        <taxon>Elizabethkingia</taxon>
    </lineage>
</organism>
<dbReference type="OrthoDB" id="9790057at2"/>
<dbReference type="PANTHER" id="PTHR30383:SF5">
    <property type="entry name" value="SGNH HYDROLASE-TYPE ESTERASE DOMAIN-CONTAINING PROTEIN"/>
    <property type="match status" value="1"/>
</dbReference>
<evidence type="ECO:0000256" key="1">
    <source>
        <dbReference type="SAM" id="SignalP"/>
    </source>
</evidence>
<reference evidence="3 5" key="1">
    <citation type="submission" date="2016-02" db="EMBL/GenBank/DDBJ databases">
        <authorList>
            <person name="Nicholson A.C."/>
            <person name="Humrighouse B.W."/>
            <person name="Loparev V."/>
            <person name="Emery B."/>
            <person name="Graziano J."/>
            <person name="McQuiston J.R."/>
        </authorList>
    </citation>
    <scope>NUCLEOTIDE SEQUENCE [LARGE SCALE GENOMIC DNA]</scope>
    <source>
        <strain evidence="3 5">E6809</strain>
    </source>
</reference>
<dbReference type="EMBL" id="MAHS01000003">
    <property type="protein sequence ID" value="OPB52232.1"/>
    <property type="molecule type" value="Genomic_DNA"/>
</dbReference>
<dbReference type="InterPro" id="IPR036514">
    <property type="entry name" value="SGNH_hydro_sf"/>
</dbReference>
<dbReference type="Proteomes" id="UP000189738">
    <property type="component" value="Chromosome"/>
</dbReference>
<sequence length="219" mass="25676">MKKLRMIFAFVALFSVTLQAQEKRMFWHDIQEFKKRDSLNGIPQNAILFIGSSTFTKWLDIAKYFPQKKIINRGFGGSRLSDLNYFADDLLKPYHPKQIVVYCGDNDFVSEDKPSVDTVVARFKIFYGKIRQYYPKINVSYISIKHSPSREDYWPQMQQANKQIKAFLKSQKNTSYIDITKAMNDKNGVIRKDIFLDDMLHMKPSGYAIWEKAIAPYLK</sequence>
<name>A0A1T3D5I4_9FLAO</name>
<feature type="signal peptide" evidence="1">
    <location>
        <begin position="1"/>
        <end position="20"/>
    </location>
</feature>
<dbReference type="GO" id="GO:0004622">
    <property type="term" value="F:phosphatidylcholine lysophospholipase activity"/>
    <property type="evidence" value="ECO:0007669"/>
    <property type="project" value="TreeGrafter"/>
</dbReference>
<keyword evidence="1" id="KW-0732">Signal</keyword>
<feature type="chain" id="PRO_5014546523" evidence="1">
    <location>
        <begin position="21"/>
        <end position="219"/>
    </location>
</feature>
<dbReference type="InterPro" id="IPR051532">
    <property type="entry name" value="Ester_Hydrolysis_Enzymes"/>
</dbReference>
<gene>
    <name evidence="3" type="ORF">AYC66_12840</name>
    <name evidence="4" type="ORF">BAY09_13790</name>
</gene>
<dbReference type="EMBL" id="CP014339">
    <property type="protein sequence ID" value="AQX51510.1"/>
    <property type="molecule type" value="Genomic_DNA"/>
</dbReference>
<dbReference type="PANTHER" id="PTHR30383">
    <property type="entry name" value="THIOESTERASE 1/PROTEASE 1/LYSOPHOSPHOLIPASE L1"/>
    <property type="match status" value="1"/>
</dbReference>